<dbReference type="FunFam" id="3.30.420.10:FF:000063">
    <property type="entry name" value="Retrovirus-related Pol polyprotein from transposon 297-like Protein"/>
    <property type="match status" value="1"/>
</dbReference>
<dbReference type="InterPro" id="IPR000477">
    <property type="entry name" value="RT_dom"/>
</dbReference>
<dbReference type="OrthoDB" id="5988990at2759"/>
<keyword evidence="5" id="KW-1185">Reference proteome</keyword>
<dbReference type="GO" id="GO:0003676">
    <property type="term" value="F:nucleic acid binding"/>
    <property type="evidence" value="ECO:0007669"/>
    <property type="project" value="InterPro"/>
</dbReference>
<dbReference type="InterPro" id="IPR036397">
    <property type="entry name" value="RNaseH_sf"/>
</dbReference>
<dbReference type="PANTHER" id="PTHR37984:SF11">
    <property type="entry name" value="INTEGRASE CATALYTIC DOMAIN-CONTAINING PROTEIN"/>
    <property type="match status" value="1"/>
</dbReference>
<dbReference type="CDD" id="cd01647">
    <property type="entry name" value="RT_LTR"/>
    <property type="match status" value="1"/>
</dbReference>
<dbReference type="InterPro" id="IPR012337">
    <property type="entry name" value="RNaseH-like_sf"/>
</dbReference>
<dbReference type="PANTHER" id="PTHR37984">
    <property type="entry name" value="PROTEIN CBG26694"/>
    <property type="match status" value="1"/>
</dbReference>
<dbReference type="InterPro" id="IPR041588">
    <property type="entry name" value="Integrase_H2C2"/>
</dbReference>
<evidence type="ECO:0000313" key="4">
    <source>
        <dbReference type="EMBL" id="PFX14148.1"/>
    </source>
</evidence>
<dbReference type="EMBL" id="LSMT01000830">
    <property type="protein sequence ID" value="PFX14148.1"/>
    <property type="molecule type" value="Genomic_DNA"/>
</dbReference>
<comment type="caution">
    <text evidence="4">The sequence shown here is derived from an EMBL/GenBank/DDBJ whole genome shotgun (WGS) entry which is preliminary data.</text>
</comment>
<dbReference type="Gene3D" id="3.10.10.10">
    <property type="entry name" value="HIV Type 1 Reverse Transcriptase, subunit A, domain 1"/>
    <property type="match status" value="1"/>
</dbReference>
<feature type="transmembrane region" description="Helical" evidence="2">
    <location>
        <begin position="876"/>
        <end position="899"/>
    </location>
</feature>
<sequence length="928" mass="102915">MKVAVAALGLNSNRMSDLIWMFTLFSIFTVRANCKAALATNRQIIVDKDFKSISVGEPSPTPGTFTTDVTQAGCGCKDGSKAEFTVVEGDGHTLLGRETAKVLNLLRVGSFQANGVDGGRPYGSVREKYKELFSGVGLLKGYELKLHVDESVKPVAQHILLSEESSHITTFVTHQGLYQYKRLMFGVTSAPEKYQQIIRDVLRGCSGVANIADDLIVHGGDVEEHNKRLFAVLDRLSEVGLMVNGDKCQEGVAFHWGNEQQAAFEELKRLITQVETLAYLKVGCRTQIVADASLVGLGVVLTQQQGGMWRVVSYASRSLTDVERRYSKTEKEELAFVWACEQFNMYVSVQDFELETDHNDFKVVYRPGKTNIADALSCLNSDHVDHGEEYDYVRAIVEDCVPVALSPREIEEASSDDEELTQSKVCWPRMDKDVEKFCRVCHGCQVTSGFDPPEPMSRVFPPSAPWQDCGADLLGPLPTGESILVVVDYYSRFLEVAIMKSTTSSKVIEALAPMFARFGFPFSLRTDNGPQFVSEEFEAFLRTNGIEHRKTTPLWPQANGEVERQNRSLLKCIQIAHLEGRNWRTELLVWLTAYRSTPQTTTGTTPCYMMFGREMRSKLPELKRETVGVPGEEVQERDWSCKLKGKAYADLKRGATPKSISVGDTVLVKAEKTNKLSTNFNPDPFKVVHKTGSEVTLRNETGIELKRNTVFVKKYNEHGDVSNGNEDQVVQAVPTFGNITIKWLLGQPNFERIVIAMSNASNVIGRLKDGNFHCYNDGLFTKRMCREHFQLTLNGSGDLIIAITNLSPPFFGRFLISVYNGLDSEIDTLWFTVHEKAGTATPSTATSPTGVTSCNNETTGKPMATEATTPGTESKVIIGVSISVPIVGVAVLGCIFWCYCCHKRQRTKSAELLTTAEGVELREIISPA</sequence>
<evidence type="ECO:0000256" key="2">
    <source>
        <dbReference type="SAM" id="Phobius"/>
    </source>
</evidence>
<dbReference type="SUPFAM" id="SSF56672">
    <property type="entry name" value="DNA/RNA polymerases"/>
    <property type="match status" value="1"/>
</dbReference>
<dbReference type="Gene3D" id="3.30.420.10">
    <property type="entry name" value="Ribonuclease H-like superfamily/Ribonuclease H"/>
    <property type="match status" value="1"/>
</dbReference>
<dbReference type="InterPro" id="IPR043502">
    <property type="entry name" value="DNA/RNA_pol_sf"/>
</dbReference>
<dbReference type="InterPro" id="IPR001584">
    <property type="entry name" value="Integrase_cat-core"/>
</dbReference>
<dbReference type="FunFam" id="3.10.20.370:FF:000001">
    <property type="entry name" value="Retrovirus-related Pol polyprotein from transposon 17.6-like protein"/>
    <property type="match status" value="1"/>
</dbReference>
<dbReference type="Pfam" id="PF00665">
    <property type="entry name" value="rve"/>
    <property type="match status" value="1"/>
</dbReference>
<dbReference type="Pfam" id="PF17919">
    <property type="entry name" value="RT_RNaseH_2"/>
    <property type="match status" value="1"/>
</dbReference>
<dbReference type="PROSITE" id="PS50994">
    <property type="entry name" value="INTEGRASE"/>
    <property type="match status" value="1"/>
</dbReference>
<feature type="compositionally biased region" description="Low complexity" evidence="1">
    <location>
        <begin position="841"/>
        <end position="853"/>
    </location>
</feature>
<dbReference type="GO" id="GO:0015074">
    <property type="term" value="P:DNA integration"/>
    <property type="evidence" value="ECO:0007669"/>
    <property type="project" value="InterPro"/>
</dbReference>
<keyword evidence="2" id="KW-0812">Transmembrane</keyword>
<protein>
    <submittedName>
        <fullName evidence="4">Uncharacterized protein K02A2.6</fullName>
    </submittedName>
</protein>
<feature type="region of interest" description="Disordered" evidence="1">
    <location>
        <begin position="841"/>
        <end position="868"/>
    </location>
</feature>
<dbReference type="Pfam" id="PF17921">
    <property type="entry name" value="Integrase_H2C2"/>
    <property type="match status" value="1"/>
</dbReference>
<dbReference type="Proteomes" id="UP000225706">
    <property type="component" value="Unassembled WGS sequence"/>
</dbReference>
<gene>
    <name evidence="4" type="primary">K02A2.6</name>
    <name evidence="4" type="ORF">AWC38_SpisGene21720</name>
</gene>
<dbReference type="Gene3D" id="3.10.20.370">
    <property type="match status" value="1"/>
</dbReference>
<dbReference type="CDD" id="cd09274">
    <property type="entry name" value="RNase_HI_RT_Ty3"/>
    <property type="match status" value="1"/>
</dbReference>
<evidence type="ECO:0000256" key="1">
    <source>
        <dbReference type="SAM" id="MobiDB-lite"/>
    </source>
</evidence>
<dbReference type="InterPro" id="IPR041577">
    <property type="entry name" value="RT_RNaseH_2"/>
</dbReference>
<evidence type="ECO:0000259" key="3">
    <source>
        <dbReference type="PROSITE" id="PS50994"/>
    </source>
</evidence>
<name>A0A2B4RCP1_STYPI</name>
<organism evidence="4 5">
    <name type="scientific">Stylophora pistillata</name>
    <name type="common">Smooth cauliflower coral</name>
    <dbReference type="NCBI Taxonomy" id="50429"/>
    <lineage>
        <taxon>Eukaryota</taxon>
        <taxon>Metazoa</taxon>
        <taxon>Cnidaria</taxon>
        <taxon>Anthozoa</taxon>
        <taxon>Hexacorallia</taxon>
        <taxon>Scleractinia</taxon>
        <taxon>Astrocoeniina</taxon>
        <taxon>Pocilloporidae</taxon>
        <taxon>Stylophora</taxon>
    </lineage>
</organism>
<dbReference type="Gene3D" id="3.30.70.270">
    <property type="match status" value="1"/>
</dbReference>
<keyword evidence="2" id="KW-0472">Membrane</keyword>
<dbReference type="Pfam" id="PF00078">
    <property type="entry name" value="RVT_1"/>
    <property type="match status" value="1"/>
</dbReference>
<proteinExistence type="predicted"/>
<feature type="domain" description="Integrase catalytic" evidence="3">
    <location>
        <begin position="461"/>
        <end position="614"/>
    </location>
</feature>
<dbReference type="Gene3D" id="1.10.340.70">
    <property type="match status" value="1"/>
</dbReference>
<dbReference type="InterPro" id="IPR050951">
    <property type="entry name" value="Retrovirus_Pol_polyprotein"/>
</dbReference>
<dbReference type="AlphaFoldDB" id="A0A2B4RCP1"/>
<dbReference type="SUPFAM" id="SSF53098">
    <property type="entry name" value="Ribonuclease H-like"/>
    <property type="match status" value="1"/>
</dbReference>
<reference evidence="5" key="1">
    <citation type="journal article" date="2017" name="bioRxiv">
        <title>Comparative analysis of the genomes of Stylophora pistillata and Acropora digitifera provides evidence for extensive differences between species of corals.</title>
        <authorList>
            <person name="Voolstra C.R."/>
            <person name="Li Y."/>
            <person name="Liew Y.J."/>
            <person name="Baumgarten S."/>
            <person name="Zoccola D."/>
            <person name="Flot J.-F."/>
            <person name="Tambutte S."/>
            <person name="Allemand D."/>
            <person name="Aranda M."/>
        </authorList>
    </citation>
    <scope>NUCLEOTIDE SEQUENCE [LARGE SCALE GENOMIC DNA]</scope>
</reference>
<accession>A0A2B4RCP1</accession>
<dbReference type="InterPro" id="IPR043128">
    <property type="entry name" value="Rev_trsase/Diguanyl_cyclase"/>
</dbReference>
<keyword evidence="2" id="KW-1133">Transmembrane helix</keyword>
<evidence type="ECO:0000313" key="5">
    <source>
        <dbReference type="Proteomes" id="UP000225706"/>
    </source>
</evidence>